<dbReference type="InterPro" id="IPR043502">
    <property type="entry name" value="DNA/RNA_pol_sf"/>
</dbReference>
<proteinExistence type="predicted"/>
<dbReference type="PROSITE" id="PS50878">
    <property type="entry name" value="RT_POL"/>
    <property type="match status" value="1"/>
</dbReference>
<dbReference type="EMBL" id="BAABME010000513">
    <property type="protein sequence ID" value="GAA0143396.1"/>
    <property type="molecule type" value="Genomic_DNA"/>
</dbReference>
<evidence type="ECO:0000259" key="1">
    <source>
        <dbReference type="PROSITE" id="PS50878"/>
    </source>
</evidence>
<dbReference type="AlphaFoldDB" id="A0AAV3NXE5"/>
<protein>
    <recommendedName>
        <fullName evidence="1">Reverse transcriptase domain-containing protein</fullName>
    </recommendedName>
</protein>
<evidence type="ECO:0000313" key="3">
    <source>
        <dbReference type="Proteomes" id="UP001454036"/>
    </source>
</evidence>
<accession>A0AAV3NXE5</accession>
<name>A0AAV3NXE5_LITER</name>
<dbReference type="InterPro" id="IPR000477">
    <property type="entry name" value="RT_dom"/>
</dbReference>
<feature type="domain" description="Reverse transcriptase" evidence="1">
    <location>
        <begin position="1"/>
        <end position="234"/>
    </location>
</feature>
<gene>
    <name evidence="2" type="ORF">LIER_04089</name>
</gene>
<dbReference type="Pfam" id="PF00078">
    <property type="entry name" value="RVT_1"/>
    <property type="match status" value="1"/>
</dbReference>
<keyword evidence="3" id="KW-1185">Reference proteome</keyword>
<dbReference type="PANTHER" id="PTHR33116">
    <property type="entry name" value="REVERSE TRANSCRIPTASE ZINC-BINDING DOMAIN-CONTAINING PROTEIN-RELATED-RELATED"/>
    <property type="match status" value="1"/>
</dbReference>
<sequence length="407" mass="47223">MKDFKLIAYCNILYKGISSVIAQRLRKMLHKIVGDHQIAYVPGRQILDDILMMQELIDGYHKSSGKPRCMIKVDIMKAYDSMDWNFMWLLLQHLNFPPKFIAWIKACVTSAWFSISLNCSHHGFFPSFRGLRQGDFLSPYLFIIIMEFFDDLMKMAVVEPAHKFKFHPLCQQIGLTNICFADDLWILCSADNDSICIIKNVITKFGEATGLKPNLSKSSSRLVLINYVFFGIVNYWCQVVFLPDMVVKDIENIMRAFLWTGQTEGKLVHKVKWKTVVLPKKKGGLGVKSLHVQWRVGNGLNVNFLHDHWHNIGVLCDKLSNREVSMLRIRHEDSVASALNKVHWPRGKRVTEMVERCRNNMPTLNSCDDVVRWNGTNNFKSSNIWNTIRNRGHTPPWYRLIWFKGNV</sequence>
<dbReference type="Proteomes" id="UP001454036">
    <property type="component" value="Unassembled WGS sequence"/>
</dbReference>
<dbReference type="CDD" id="cd01650">
    <property type="entry name" value="RT_nLTR_like"/>
    <property type="match status" value="1"/>
</dbReference>
<comment type="caution">
    <text evidence="2">The sequence shown here is derived from an EMBL/GenBank/DDBJ whole genome shotgun (WGS) entry which is preliminary data.</text>
</comment>
<organism evidence="2 3">
    <name type="scientific">Lithospermum erythrorhizon</name>
    <name type="common">Purple gromwell</name>
    <name type="synonym">Lithospermum officinale var. erythrorhizon</name>
    <dbReference type="NCBI Taxonomy" id="34254"/>
    <lineage>
        <taxon>Eukaryota</taxon>
        <taxon>Viridiplantae</taxon>
        <taxon>Streptophyta</taxon>
        <taxon>Embryophyta</taxon>
        <taxon>Tracheophyta</taxon>
        <taxon>Spermatophyta</taxon>
        <taxon>Magnoliopsida</taxon>
        <taxon>eudicotyledons</taxon>
        <taxon>Gunneridae</taxon>
        <taxon>Pentapetalae</taxon>
        <taxon>asterids</taxon>
        <taxon>lamiids</taxon>
        <taxon>Boraginales</taxon>
        <taxon>Boraginaceae</taxon>
        <taxon>Boraginoideae</taxon>
        <taxon>Lithospermeae</taxon>
        <taxon>Lithospermum</taxon>
    </lineage>
</organism>
<evidence type="ECO:0000313" key="2">
    <source>
        <dbReference type="EMBL" id="GAA0143396.1"/>
    </source>
</evidence>
<dbReference type="PANTHER" id="PTHR33116:SF80">
    <property type="entry name" value="REVERSE TRANSCRIPTASE ZINC-BINDING DOMAIN-CONTAINING PROTEIN"/>
    <property type="match status" value="1"/>
</dbReference>
<reference evidence="2 3" key="1">
    <citation type="submission" date="2024-01" db="EMBL/GenBank/DDBJ databases">
        <title>The complete chloroplast genome sequence of Lithospermum erythrorhizon: insights into the phylogenetic relationship among Boraginaceae species and the maternal lineages of purple gromwells.</title>
        <authorList>
            <person name="Okada T."/>
            <person name="Watanabe K."/>
        </authorList>
    </citation>
    <scope>NUCLEOTIDE SEQUENCE [LARGE SCALE GENOMIC DNA]</scope>
</reference>
<dbReference type="SUPFAM" id="SSF56672">
    <property type="entry name" value="DNA/RNA polymerases"/>
    <property type="match status" value="1"/>
</dbReference>